<evidence type="ECO:0000256" key="3">
    <source>
        <dbReference type="ARBA" id="ARBA00022771"/>
    </source>
</evidence>
<dbReference type="Gene3D" id="1.10.8.10">
    <property type="entry name" value="DNA helicase RuvA subunit, C-terminal domain"/>
    <property type="match status" value="1"/>
</dbReference>
<evidence type="ECO:0000313" key="9">
    <source>
        <dbReference type="Proteomes" id="UP000663855"/>
    </source>
</evidence>
<dbReference type="AlphaFoldDB" id="A0A815XW30"/>
<dbReference type="Gene3D" id="1.10.533.10">
    <property type="entry name" value="Death Domain, Fas"/>
    <property type="match status" value="1"/>
</dbReference>
<dbReference type="Proteomes" id="UP000663855">
    <property type="component" value="Unassembled WGS sequence"/>
</dbReference>
<evidence type="ECO:0000256" key="5">
    <source>
        <dbReference type="PROSITE-ProRule" id="PRU00175"/>
    </source>
</evidence>
<dbReference type="PROSITE" id="PS50143">
    <property type="entry name" value="BIR_REPEAT_2"/>
    <property type="match status" value="3"/>
</dbReference>
<dbReference type="InterPro" id="IPR050784">
    <property type="entry name" value="IAP"/>
</dbReference>
<reference evidence="8" key="1">
    <citation type="submission" date="2021-02" db="EMBL/GenBank/DDBJ databases">
        <authorList>
            <person name="Nowell W R."/>
        </authorList>
    </citation>
    <scope>NUCLEOTIDE SEQUENCE</scope>
</reference>
<protein>
    <recommendedName>
        <fullName evidence="7">RING-type domain-containing protein</fullName>
    </recommendedName>
</protein>
<dbReference type="EMBL" id="CAJNOV010014865">
    <property type="protein sequence ID" value="CAF1562495.1"/>
    <property type="molecule type" value="Genomic_DNA"/>
</dbReference>
<feature type="compositionally biased region" description="Polar residues" evidence="6">
    <location>
        <begin position="467"/>
        <end position="479"/>
    </location>
</feature>
<dbReference type="SMART" id="SM00238">
    <property type="entry name" value="BIR"/>
    <property type="match status" value="3"/>
</dbReference>
<proteinExistence type="inferred from homology"/>
<comment type="similarity">
    <text evidence="1">Belongs to the IAP family.</text>
</comment>
<dbReference type="Gene3D" id="1.10.1170.10">
    <property type="entry name" value="Inhibitor Of Apoptosis Protein (2mihbC-IAP-1), Chain A"/>
    <property type="match status" value="3"/>
</dbReference>
<dbReference type="InterPro" id="IPR001370">
    <property type="entry name" value="BIR_rpt"/>
</dbReference>
<dbReference type="Pfam" id="PF00653">
    <property type="entry name" value="BIR"/>
    <property type="match status" value="3"/>
</dbReference>
<evidence type="ECO:0000256" key="4">
    <source>
        <dbReference type="ARBA" id="ARBA00022833"/>
    </source>
</evidence>
<feature type="region of interest" description="Disordered" evidence="6">
    <location>
        <begin position="457"/>
        <end position="479"/>
    </location>
</feature>
<evidence type="ECO:0000313" key="8">
    <source>
        <dbReference type="EMBL" id="CAF1562495.1"/>
    </source>
</evidence>
<dbReference type="FunFam" id="1.10.1170.10:FF:000002">
    <property type="entry name" value="Baculoviral IAP repeat containing 7"/>
    <property type="match status" value="1"/>
</dbReference>
<evidence type="ECO:0000256" key="2">
    <source>
        <dbReference type="ARBA" id="ARBA00022723"/>
    </source>
</evidence>
<dbReference type="GO" id="GO:0008270">
    <property type="term" value="F:zinc ion binding"/>
    <property type="evidence" value="ECO:0007669"/>
    <property type="project" value="UniProtKB-KW"/>
</dbReference>
<dbReference type="InterPro" id="IPR011029">
    <property type="entry name" value="DEATH-like_dom_sf"/>
</dbReference>
<feature type="domain" description="RING-type" evidence="7">
    <location>
        <begin position="651"/>
        <end position="686"/>
    </location>
</feature>
<keyword evidence="4" id="KW-0862">Zinc</keyword>
<feature type="non-terminal residue" evidence="8">
    <location>
        <position position="1"/>
    </location>
</feature>
<dbReference type="CDD" id="cd00022">
    <property type="entry name" value="BIR"/>
    <property type="match status" value="2"/>
</dbReference>
<keyword evidence="2" id="KW-0479">Metal-binding</keyword>
<gene>
    <name evidence="8" type="ORF">CJN711_LOCUS31249</name>
</gene>
<name>A0A815XW30_9BILA</name>
<accession>A0A815XW30</accession>
<evidence type="ECO:0000256" key="6">
    <source>
        <dbReference type="SAM" id="MobiDB-lite"/>
    </source>
</evidence>
<sequence>IKYYLKEIITIIDSNICRYSYTIAINMRNTPNEQLNSSEHLWSDRIQVVNHAVQLTDYEPLKQTHGTDAEQYFSNYTMQSVKSQACRTINVDDALSNSQKTSYDYEKIQYHECTSNESKPRLREINGIQKALEICKNIIKKQGVHSVIALEAAGFYYINVRDTTRCDRCQLEVTDWTLDMHPFKVHADRSPNCEFVKELKSLPKFQHSNALQTEATCVTLSTTDSSDLEKPSKRQKVEVMNRSMPVPALVEVDMIKQIRRRTFSHWIHRNSPTQAQMIEAGFFNCNVGDRVICIYCDIVCQQWTPHTDDPSEVHRVLSPRCPFVVNMLIRREAASLSIINQNSESSGTSAPTTTDAFHSREIVRAVACNSYYLEIPKRYQSFATWPNDPLPSVDDLVRAGFYYTGTGTIVTCFFCNGSLQNWGVKDNPAIEHARWFPHCGYAKQLCGEDLYRKIQESKRSSQERTRSIQSTNNATSSAQKLQISDEATLSRFVAARLDLPVSQKLLVHSYKLSVVKRCWEDQLRLKLDDFYTECDLMMACTILQKQISSINGNKEKIIVPSVKMRQIREKLQSEVVSSQPSIPASTAVISINSSNTSDVDMTTVSQSSVTQANVKIPTNQVVGETQKSQKTSTVNSVQSVQVDNTDSKNTCALCMTEEKSLACIPCGHLSTCVACGHSVRSCPICRQKIEAYVRVYI</sequence>
<dbReference type="Pfam" id="PF13920">
    <property type="entry name" value="zf-C3HC4_3"/>
    <property type="match status" value="1"/>
</dbReference>
<dbReference type="InterPro" id="IPR001841">
    <property type="entry name" value="Znf_RING"/>
</dbReference>
<evidence type="ECO:0000256" key="1">
    <source>
        <dbReference type="ARBA" id="ARBA00006672"/>
    </source>
</evidence>
<keyword evidence="3 5" id="KW-0863">Zinc-finger</keyword>
<organism evidence="8 9">
    <name type="scientific">Rotaria magnacalcarata</name>
    <dbReference type="NCBI Taxonomy" id="392030"/>
    <lineage>
        <taxon>Eukaryota</taxon>
        <taxon>Metazoa</taxon>
        <taxon>Spiralia</taxon>
        <taxon>Gnathifera</taxon>
        <taxon>Rotifera</taxon>
        <taxon>Eurotatoria</taxon>
        <taxon>Bdelloidea</taxon>
        <taxon>Philodinida</taxon>
        <taxon>Philodinidae</taxon>
        <taxon>Rotaria</taxon>
    </lineage>
</organism>
<dbReference type="PROSITE" id="PS50089">
    <property type="entry name" value="ZF_RING_2"/>
    <property type="match status" value="1"/>
</dbReference>
<evidence type="ECO:0000259" key="7">
    <source>
        <dbReference type="PROSITE" id="PS50089"/>
    </source>
</evidence>
<dbReference type="SUPFAM" id="SSF57924">
    <property type="entry name" value="Inhibitor of apoptosis (IAP) repeat"/>
    <property type="match status" value="3"/>
</dbReference>
<dbReference type="PANTHER" id="PTHR10044:SF139">
    <property type="entry name" value="DEATH-ASSOCIATED INHIBITOR OF APOPTOSIS 2"/>
    <property type="match status" value="1"/>
</dbReference>
<feature type="compositionally biased region" description="Basic and acidic residues" evidence="6">
    <location>
        <begin position="457"/>
        <end position="466"/>
    </location>
</feature>
<dbReference type="PANTHER" id="PTHR10044">
    <property type="entry name" value="INHIBITOR OF APOPTOSIS"/>
    <property type="match status" value="1"/>
</dbReference>
<comment type="caution">
    <text evidence="8">The sequence shown here is derived from an EMBL/GenBank/DDBJ whole genome shotgun (WGS) entry which is preliminary data.</text>
</comment>